<evidence type="ECO:0000313" key="1">
    <source>
        <dbReference type="EMBL" id="OSJ19660.1"/>
    </source>
</evidence>
<dbReference type="AlphaFoldDB" id="A0A1X3G8R2"/>
<dbReference type="InterPro" id="IPR028082">
    <property type="entry name" value="Peripla_BP_I"/>
</dbReference>
<protein>
    <recommendedName>
        <fullName evidence="3">ABC transporter substrate-binding protein</fullName>
    </recommendedName>
</protein>
<accession>A0A1X3G8R2</accession>
<organism evidence="1 2">
    <name type="scientific">Bradyrhizobium canariense</name>
    <dbReference type="NCBI Taxonomy" id="255045"/>
    <lineage>
        <taxon>Bacteria</taxon>
        <taxon>Pseudomonadati</taxon>
        <taxon>Pseudomonadota</taxon>
        <taxon>Alphaproteobacteria</taxon>
        <taxon>Hyphomicrobiales</taxon>
        <taxon>Nitrobacteraceae</taxon>
        <taxon>Bradyrhizobium</taxon>
    </lineage>
</organism>
<dbReference type="Pfam" id="PF04392">
    <property type="entry name" value="ABC_sub_bind"/>
    <property type="match status" value="1"/>
</dbReference>
<evidence type="ECO:0008006" key="3">
    <source>
        <dbReference type="Google" id="ProtNLM"/>
    </source>
</evidence>
<dbReference type="PANTHER" id="PTHR35271">
    <property type="entry name" value="ABC TRANSPORTER, SUBSTRATE-BINDING LIPOPROTEIN-RELATED"/>
    <property type="match status" value="1"/>
</dbReference>
<evidence type="ECO:0000313" key="2">
    <source>
        <dbReference type="Proteomes" id="UP000193553"/>
    </source>
</evidence>
<dbReference type="EMBL" id="NAFI01000088">
    <property type="protein sequence ID" value="OSJ19660.1"/>
    <property type="molecule type" value="Genomic_DNA"/>
</dbReference>
<gene>
    <name evidence="1" type="ORF">BSZ18_00375</name>
</gene>
<dbReference type="Proteomes" id="UP000193553">
    <property type="component" value="Unassembled WGS sequence"/>
</dbReference>
<name>A0A1X3G8R2_9BRAD</name>
<comment type="caution">
    <text evidence="1">The sequence shown here is derived from an EMBL/GenBank/DDBJ whole genome shotgun (WGS) entry which is preliminary data.</text>
</comment>
<reference evidence="1 2" key="1">
    <citation type="submission" date="2017-03" db="EMBL/GenBank/DDBJ databases">
        <title>Whole genome sequences of fourteen strains of Bradyrhizobium canariense and one strain of Bradyrhizobium japonicum isolated from Lupinus (Papilionoideae: Genisteae) species in Algeria.</title>
        <authorList>
            <person name="Crovadore J."/>
            <person name="Chekireb D."/>
            <person name="Brachmann A."/>
            <person name="Chablais R."/>
            <person name="Cochard B."/>
            <person name="Lefort F."/>
        </authorList>
    </citation>
    <scope>NUCLEOTIDE SEQUENCE [LARGE SCALE GENOMIC DNA]</scope>
    <source>
        <strain evidence="1 2">UBMA195</strain>
    </source>
</reference>
<dbReference type="SUPFAM" id="SSF53822">
    <property type="entry name" value="Periplasmic binding protein-like I"/>
    <property type="match status" value="1"/>
</dbReference>
<dbReference type="PANTHER" id="PTHR35271:SF1">
    <property type="entry name" value="ABC TRANSPORTER, SUBSTRATE-BINDING LIPOPROTEIN"/>
    <property type="match status" value="1"/>
</dbReference>
<sequence length="360" mass="39009">MGPASETLHSSRPLHRNKRNHVFLRKPNVLTSNCGLKEEHVARLVTRRTLLTTTCSIAIAAVVNAEPSRPWRVGLVTSGPGDRIVEWFREAFKSKGYHEGKDLIIEMREAKGHYALLPTLVEELVALKPNVIIAEATPAIEAAQRVTSTIPIIMSPSTDPIGSGFVKSFAKPGGNITGVANMFADLTAKTLDIVRLLFPKVQRIGVLTSNNPTHPALAEVAASAAGVIGVAAQRYVAANPEDLDKAFAEMQAAKCEIVYVLADPPRRTMPSIALKYELPTVYQVTNYPDIGGLMAYGPDIKALFVLAADYVDRILKGASAADLPVQQPTKFQFVINLQTAKALHLAVPEQVLLLADRVIE</sequence>
<proteinExistence type="predicted"/>
<dbReference type="CDD" id="cd06325">
    <property type="entry name" value="PBP1_ABC_unchar_transporter"/>
    <property type="match status" value="1"/>
</dbReference>
<dbReference type="Gene3D" id="3.40.50.2300">
    <property type="match status" value="2"/>
</dbReference>
<dbReference type="InterPro" id="IPR007487">
    <property type="entry name" value="ABC_transpt-TYRBP-like"/>
</dbReference>